<dbReference type="AlphaFoldDB" id="A0ABD3IPH4"/>
<dbReference type="Proteomes" id="UP001634007">
    <property type="component" value="Unassembled WGS sequence"/>
</dbReference>
<reference evidence="2 3" key="1">
    <citation type="submission" date="2024-11" db="EMBL/GenBank/DDBJ databases">
        <title>Chromosome-level genome assembly of Eucalyptus globulus Labill. provides insights into its genome evolution.</title>
        <authorList>
            <person name="Li X."/>
        </authorList>
    </citation>
    <scope>NUCLEOTIDE SEQUENCE [LARGE SCALE GENOMIC DNA]</scope>
    <source>
        <strain evidence="2">CL2024</strain>
        <tissue evidence="2">Fresh tender leaves</tissue>
    </source>
</reference>
<dbReference type="EMBL" id="JBJKBG010000011">
    <property type="protein sequence ID" value="KAL3716114.1"/>
    <property type="molecule type" value="Genomic_DNA"/>
</dbReference>
<name>A0ABD3IPH4_EUCGL</name>
<proteinExistence type="predicted"/>
<dbReference type="Pfam" id="PF13456">
    <property type="entry name" value="RVT_3"/>
    <property type="match status" value="1"/>
</dbReference>
<keyword evidence="3" id="KW-1185">Reference proteome</keyword>
<dbReference type="InterPro" id="IPR012337">
    <property type="entry name" value="RNaseH-like_sf"/>
</dbReference>
<dbReference type="InterPro" id="IPR002156">
    <property type="entry name" value="RNaseH_domain"/>
</dbReference>
<dbReference type="SUPFAM" id="SSF53098">
    <property type="entry name" value="Ribonuclease H-like"/>
    <property type="match status" value="1"/>
</dbReference>
<evidence type="ECO:0000259" key="1">
    <source>
        <dbReference type="Pfam" id="PF13456"/>
    </source>
</evidence>
<gene>
    <name evidence="2" type="ORF">ACJRO7_007824</name>
</gene>
<comment type="caution">
    <text evidence="2">The sequence shown here is derived from an EMBL/GenBank/DDBJ whole genome shotgun (WGS) entry which is preliminary data.</text>
</comment>
<dbReference type="Gene3D" id="3.30.420.10">
    <property type="entry name" value="Ribonuclease H-like superfamily/Ribonuclease H"/>
    <property type="match status" value="1"/>
</dbReference>
<accession>A0ABD3IPH4</accession>
<organism evidence="2 3">
    <name type="scientific">Eucalyptus globulus</name>
    <name type="common">Tasmanian blue gum</name>
    <dbReference type="NCBI Taxonomy" id="34317"/>
    <lineage>
        <taxon>Eukaryota</taxon>
        <taxon>Viridiplantae</taxon>
        <taxon>Streptophyta</taxon>
        <taxon>Embryophyta</taxon>
        <taxon>Tracheophyta</taxon>
        <taxon>Spermatophyta</taxon>
        <taxon>Magnoliopsida</taxon>
        <taxon>eudicotyledons</taxon>
        <taxon>Gunneridae</taxon>
        <taxon>Pentapetalae</taxon>
        <taxon>rosids</taxon>
        <taxon>malvids</taxon>
        <taxon>Myrtales</taxon>
        <taxon>Myrtaceae</taxon>
        <taxon>Myrtoideae</taxon>
        <taxon>Eucalypteae</taxon>
        <taxon>Eucalyptus</taxon>
    </lineage>
</organism>
<dbReference type="PANTHER" id="PTHR47723:SF19">
    <property type="entry name" value="POLYNUCLEOTIDYL TRANSFERASE, RIBONUCLEASE H-LIKE SUPERFAMILY PROTEIN"/>
    <property type="match status" value="1"/>
</dbReference>
<dbReference type="InterPro" id="IPR053151">
    <property type="entry name" value="RNase_H-like"/>
</dbReference>
<feature type="domain" description="RNase H type-1" evidence="1">
    <location>
        <begin position="37"/>
        <end position="153"/>
    </location>
</feature>
<protein>
    <recommendedName>
        <fullName evidence="1">RNase H type-1 domain-containing protein</fullName>
    </recommendedName>
</protein>
<dbReference type="CDD" id="cd06222">
    <property type="entry name" value="RNase_H_like"/>
    <property type="match status" value="1"/>
</dbReference>
<evidence type="ECO:0000313" key="2">
    <source>
        <dbReference type="EMBL" id="KAL3716114.1"/>
    </source>
</evidence>
<sequence>MANFCLRSQQSAAPIGSLRQNFNSTWQPPKRGTIKINMDGAFLSPNHTGAIASISRDHTGRMIDGFTRTVPASTALEIETHALLYTLKDLMLKGKIDSHLQLESDNLILVETMNRSRLPPWDWRALFAECESLMPCFPNLSLQHCRREHNALAN</sequence>
<dbReference type="InterPro" id="IPR036397">
    <property type="entry name" value="RNaseH_sf"/>
</dbReference>
<dbReference type="PANTHER" id="PTHR47723">
    <property type="entry name" value="OS05G0353850 PROTEIN"/>
    <property type="match status" value="1"/>
</dbReference>
<dbReference type="InterPro" id="IPR044730">
    <property type="entry name" value="RNase_H-like_dom_plant"/>
</dbReference>
<evidence type="ECO:0000313" key="3">
    <source>
        <dbReference type="Proteomes" id="UP001634007"/>
    </source>
</evidence>